<organism evidence="1 2">
    <name type="scientific">Gigaspora margarita</name>
    <dbReference type="NCBI Taxonomy" id="4874"/>
    <lineage>
        <taxon>Eukaryota</taxon>
        <taxon>Fungi</taxon>
        <taxon>Fungi incertae sedis</taxon>
        <taxon>Mucoromycota</taxon>
        <taxon>Glomeromycotina</taxon>
        <taxon>Glomeromycetes</taxon>
        <taxon>Diversisporales</taxon>
        <taxon>Gigasporaceae</taxon>
        <taxon>Gigaspora</taxon>
    </lineage>
</organism>
<comment type="caution">
    <text evidence="1">The sequence shown here is derived from an EMBL/GenBank/DDBJ whole genome shotgun (WGS) entry which is preliminary data.</text>
</comment>
<keyword evidence="2" id="KW-1185">Reference proteome</keyword>
<evidence type="ECO:0000313" key="1">
    <source>
        <dbReference type="EMBL" id="CAG8833973.1"/>
    </source>
</evidence>
<feature type="non-terminal residue" evidence="1">
    <location>
        <position position="1"/>
    </location>
</feature>
<dbReference type="EMBL" id="CAJVQB010048421">
    <property type="protein sequence ID" value="CAG8833973.1"/>
    <property type="molecule type" value="Genomic_DNA"/>
</dbReference>
<dbReference type="Proteomes" id="UP000789901">
    <property type="component" value="Unassembled WGS sequence"/>
</dbReference>
<accession>A0ABN7WK83</accession>
<gene>
    <name evidence="1" type="ORF">GMARGA_LOCUS31816</name>
</gene>
<protein>
    <submittedName>
        <fullName evidence="1">11690_t:CDS:1</fullName>
    </submittedName>
</protein>
<evidence type="ECO:0000313" key="2">
    <source>
        <dbReference type="Proteomes" id="UP000789901"/>
    </source>
</evidence>
<proteinExistence type="predicted"/>
<reference evidence="1 2" key="1">
    <citation type="submission" date="2021-06" db="EMBL/GenBank/DDBJ databases">
        <authorList>
            <person name="Kallberg Y."/>
            <person name="Tangrot J."/>
            <person name="Rosling A."/>
        </authorList>
    </citation>
    <scope>NUCLEOTIDE SEQUENCE [LARGE SCALE GENOMIC DNA]</scope>
    <source>
        <strain evidence="1 2">120-4 pot B 10/14</strain>
    </source>
</reference>
<feature type="non-terminal residue" evidence="1">
    <location>
        <position position="472"/>
    </location>
</feature>
<sequence>KVSLDDVDDVIDLKKKIKKEISPMLDAYSVDRLILKATKTNIQEANNATELDERNKLVDILNEFRVPYDGASIKRFFAKNIILFVYVISISINKVSDVLSHHKLMIISEERLTEFDQLWDQHKINLLSSPPASENTIFAKWFELYSKNKAHVARHISMINLYMFPDILIDEVQILYGGATFFWHNIKTLQDNPNHNLHVMLIDHPIVIGCDYIPIEFEHALGMEQLRLKRTEYDKLVEKFIKVVYANESYKLTIPADVTDAIFNATARHPHLIRKSLSCLKNYFRSGHKDASDMSRYIMSSAYFSGTCVFNWLVNLQMTNDNVNFLRHAYYGVDSTSTFSINPGNDQMYQTAKKFKCLGLITEVIKEGCYQFVAPIVIGQMRSLILLNSLSRNISESARLIERQLQTEWLLAATTAILLGSSINPDVEGKIMADLIDHFDREGKHSNIPLACWAIIDFQHKSTVLKKLESNV</sequence>
<name>A0ABN7WK83_GIGMA</name>